<feature type="region of interest" description="Disordered" evidence="1">
    <location>
        <begin position="56"/>
        <end position="113"/>
    </location>
</feature>
<evidence type="ECO:0000256" key="1">
    <source>
        <dbReference type="SAM" id="MobiDB-lite"/>
    </source>
</evidence>
<feature type="compositionally biased region" description="Low complexity" evidence="1">
    <location>
        <begin position="92"/>
        <end position="105"/>
    </location>
</feature>
<proteinExistence type="predicted"/>
<evidence type="ECO:0000313" key="3">
    <source>
        <dbReference type="Proteomes" id="UP000218711"/>
    </source>
</evidence>
<reference evidence="2 3" key="1">
    <citation type="submission" date="2014-12" db="EMBL/GenBank/DDBJ databases">
        <title>Draft genome sequences of 10 type strains of Lactococcus.</title>
        <authorList>
            <person name="Sun Z."/>
            <person name="Zhong Z."/>
            <person name="Liu W."/>
            <person name="Zhang W."/>
            <person name="Zhang H."/>
        </authorList>
    </citation>
    <scope>NUCLEOTIDE SEQUENCE [LARGE SCALE GENOMIC DNA]</scope>
    <source>
        <strain evidence="2 3">DSM 21502</strain>
    </source>
</reference>
<organism evidence="2 3">
    <name type="scientific">Lactococcus cremoris subsp. tructae</name>
    <dbReference type="NCBI Taxonomy" id="542833"/>
    <lineage>
        <taxon>Bacteria</taxon>
        <taxon>Bacillati</taxon>
        <taxon>Bacillota</taxon>
        <taxon>Bacilli</taxon>
        <taxon>Lactobacillales</taxon>
        <taxon>Streptococcaceae</taxon>
        <taxon>Lactococcus</taxon>
    </lineage>
</organism>
<feature type="compositionally biased region" description="Low complexity" evidence="1">
    <location>
        <begin position="56"/>
        <end position="69"/>
    </location>
</feature>
<name>A0A2A5SV98_LACLC</name>
<dbReference type="Proteomes" id="UP000218711">
    <property type="component" value="Unassembled WGS sequence"/>
</dbReference>
<dbReference type="AlphaFoldDB" id="A0A2A5SV98"/>
<evidence type="ECO:0000313" key="2">
    <source>
        <dbReference type="EMBL" id="PCS19859.1"/>
    </source>
</evidence>
<protein>
    <submittedName>
        <fullName evidence="2">Uncharacterized protein</fullName>
    </submittedName>
</protein>
<dbReference type="EMBL" id="JXKC01000002">
    <property type="protein sequence ID" value="PCS19859.1"/>
    <property type="molecule type" value="Genomic_DNA"/>
</dbReference>
<gene>
    <name evidence="2" type="ORF">RU92_GL001377</name>
</gene>
<sequence length="113" mass="12458">MKLSFNNYNQFINKRKDKKMKKVFRLLKGREIIFVSLLTLIIGGVGGFFIGRSQTNQSQQTNFQKQMQNRFGQNRENPDTNSGATTGGSNGQSGNTNNSGTTQNSDESGTASV</sequence>
<accession>A0A2A5SV98</accession>
<comment type="caution">
    <text evidence="2">The sequence shown here is derived from an EMBL/GenBank/DDBJ whole genome shotgun (WGS) entry which is preliminary data.</text>
</comment>